<dbReference type="EMBL" id="HBUF01511375">
    <property type="protein sequence ID" value="CAG6746755.1"/>
    <property type="molecule type" value="Transcribed_RNA"/>
</dbReference>
<comment type="similarity">
    <text evidence="1">Belongs to the peptidase C1 family.</text>
</comment>
<dbReference type="Pfam" id="PF08246">
    <property type="entry name" value="Inhibitor_I29"/>
    <property type="match status" value="1"/>
</dbReference>
<dbReference type="EMBL" id="HBUF01361096">
    <property type="protein sequence ID" value="CAG6720763.1"/>
    <property type="molecule type" value="Transcribed_RNA"/>
</dbReference>
<dbReference type="SMART" id="SM00848">
    <property type="entry name" value="Inhibitor_I29"/>
    <property type="match status" value="1"/>
</dbReference>
<dbReference type="InterPro" id="IPR000169">
    <property type="entry name" value="Pept_cys_AS"/>
</dbReference>
<dbReference type="EMBL" id="HBUF01511377">
    <property type="protein sequence ID" value="CAG6746757.1"/>
    <property type="molecule type" value="Transcribed_RNA"/>
</dbReference>
<dbReference type="PROSITE" id="PS00639">
    <property type="entry name" value="THIOL_PROTEASE_HIS"/>
    <property type="match status" value="1"/>
</dbReference>
<keyword evidence="2" id="KW-0645">Protease</keyword>
<proteinExistence type="inferred from homology"/>
<dbReference type="PROSITE" id="PS00139">
    <property type="entry name" value="THIOL_PROTEASE_CYS"/>
    <property type="match status" value="1"/>
</dbReference>
<dbReference type="EMBL" id="HBUF01082452">
    <property type="protein sequence ID" value="CAG6633344.1"/>
    <property type="molecule type" value="Transcribed_RNA"/>
</dbReference>
<dbReference type="EMBL" id="HBUF01323321">
    <property type="protein sequence ID" value="CAG6695415.1"/>
    <property type="molecule type" value="Transcribed_RNA"/>
</dbReference>
<dbReference type="SMART" id="SM00645">
    <property type="entry name" value="Pept_C1"/>
    <property type="match status" value="1"/>
</dbReference>
<dbReference type="PRINTS" id="PR00705">
    <property type="entry name" value="PAPAIN"/>
</dbReference>
<evidence type="ECO:0000256" key="6">
    <source>
        <dbReference type="ARBA" id="ARBA00023157"/>
    </source>
</evidence>
<keyword evidence="3" id="KW-0378">Hydrolase</keyword>
<dbReference type="EMBL" id="HBUF01511374">
    <property type="protein sequence ID" value="CAG6746754.1"/>
    <property type="molecule type" value="Transcribed_RNA"/>
</dbReference>
<dbReference type="InterPro" id="IPR038765">
    <property type="entry name" value="Papain-like_cys_pep_sf"/>
</dbReference>
<dbReference type="CDD" id="cd02248">
    <property type="entry name" value="Peptidase_C1A"/>
    <property type="match status" value="1"/>
</dbReference>
<protein>
    <submittedName>
        <fullName evidence="9">Cathepsin O</fullName>
    </submittedName>
</protein>
<evidence type="ECO:0000259" key="8">
    <source>
        <dbReference type="SMART" id="SM00848"/>
    </source>
</evidence>
<feature type="domain" description="Cathepsin propeptide inhibitor" evidence="8">
    <location>
        <begin position="38"/>
        <end position="96"/>
    </location>
</feature>
<dbReference type="EMBL" id="HBUF01323320">
    <property type="protein sequence ID" value="CAG6695414.1"/>
    <property type="molecule type" value="Transcribed_RNA"/>
</dbReference>
<feature type="domain" description="Peptidase C1A papain C-terminal" evidence="7">
    <location>
        <begin position="138"/>
        <end position="354"/>
    </location>
</feature>
<dbReference type="AlphaFoldDB" id="A0A8D8VC35"/>
<dbReference type="GO" id="GO:0008234">
    <property type="term" value="F:cysteine-type peptidase activity"/>
    <property type="evidence" value="ECO:0007669"/>
    <property type="project" value="UniProtKB-KW"/>
</dbReference>
<dbReference type="EMBL" id="HBUF01511378">
    <property type="protein sequence ID" value="CAG6746758.1"/>
    <property type="molecule type" value="Transcribed_RNA"/>
</dbReference>
<organism evidence="9">
    <name type="scientific">Cacopsylla melanoneura</name>
    <dbReference type="NCBI Taxonomy" id="428564"/>
    <lineage>
        <taxon>Eukaryota</taxon>
        <taxon>Metazoa</taxon>
        <taxon>Ecdysozoa</taxon>
        <taxon>Arthropoda</taxon>
        <taxon>Hexapoda</taxon>
        <taxon>Insecta</taxon>
        <taxon>Pterygota</taxon>
        <taxon>Neoptera</taxon>
        <taxon>Paraneoptera</taxon>
        <taxon>Hemiptera</taxon>
        <taxon>Sternorrhyncha</taxon>
        <taxon>Psylloidea</taxon>
        <taxon>Psyllidae</taxon>
        <taxon>Psyllinae</taxon>
        <taxon>Cacopsylla</taxon>
    </lineage>
</organism>
<dbReference type="EMBL" id="HBUF01511376">
    <property type="protein sequence ID" value="CAG6746756.1"/>
    <property type="molecule type" value="Transcribed_RNA"/>
</dbReference>
<dbReference type="InterPro" id="IPR000668">
    <property type="entry name" value="Peptidase_C1A_C"/>
</dbReference>
<evidence type="ECO:0000256" key="4">
    <source>
        <dbReference type="ARBA" id="ARBA00022807"/>
    </source>
</evidence>
<keyword evidence="5" id="KW-0865">Zymogen</keyword>
<evidence type="ECO:0000256" key="1">
    <source>
        <dbReference type="ARBA" id="ARBA00008455"/>
    </source>
</evidence>
<dbReference type="EMBL" id="HBUF01082453">
    <property type="protein sequence ID" value="CAG6633345.1"/>
    <property type="molecule type" value="Transcribed_RNA"/>
</dbReference>
<name>A0A8D8VC35_9HEMI</name>
<evidence type="ECO:0000256" key="3">
    <source>
        <dbReference type="ARBA" id="ARBA00022801"/>
    </source>
</evidence>
<dbReference type="InterPro" id="IPR039417">
    <property type="entry name" value="Peptidase_C1A_papain-like"/>
</dbReference>
<dbReference type="Gene3D" id="3.90.70.10">
    <property type="entry name" value="Cysteine proteinases"/>
    <property type="match status" value="1"/>
</dbReference>
<keyword evidence="6" id="KW-1015">Disulfide bond</keyword>
<evidence type="ECO:0000256" key="2">
    <source>
        <dbReference type="ARBA" id="ARBA00022670"/>
    </source>
</evidence>
<accession>A0A8D8VC35</accession>
<dbReference type="EMBL" id="HBUF01361097">
    <property type="protein sequence ID" value="CAG6720764.1"/>
    <property type="molecule type" value="Transcribed_RNA"/>
</dbReference>
<evidence type="ECO:0000256" key="5">
    <source>
        <dbReference type="ARBA" id="ARBA00023145"/>
    </source>
</evidence>
<dbReference type="InterPro" id="IPR025660">
    <property type="entry name" value="Pept_his_AS"/>
</dbReference>
<dbReference type="EMBL" id="HBUF01082455">
    <property type="protein sequence ID" value="CAG6633347.1"/>
    <property type="molecule type" value="Transcribed_RNA"/>
</dbReference>
<dbReference type="Pfam" id="PF00112">
    <property type="entry name" value="Peptidase_C1"/>
    <property type="match status" value="1"/>
</dbReference>
<sequence length="356" mass="39581">MVCDIKNVLFIVFLIALCFLAIPVKVTKPSLDQKLELFQSFQQRYKKSYSKDEHETRFKNFEKSLDIIEELNKNRPSPESARYGITEFSDLSEEEFKSHHLRHSVNKHVLVSHHHNHEHHHNHVKKRSLQAVSLPTGIPPKKDWRESGIIGKVRNQETCGACWAFSTVETAESMNALKNGTLTTLSVQEVIDCAGNGNMGCNGGDFCALLDWIDVNKVVLEPESDYPLLLRDAVCKRKPGPSTKGVKIKSYTCDTLIPSESSILTDLATHGPVIAAVNALTWQYYLGGVIQYNCDGSLTNINHAVQIVGYDSTAGIPHYIIRNSWGTGFGDSGYVYLAIGSNVCGITTELSTLDVE</sequence>
<dbReference type="InterPro" id="IPR013128">
    <property type="entry name" value="Peptidase_C1A"/>
</dbReference>
<dbReference type="SUPFAM" id="SSF54001">
    <property type="entry name" value="Cysteine proteinases"/>
    <property type="match status" value="1"/>
</dbReference>
<dbReference type="PANTHER" id="PTHR12411">
    <property type="entry name" value="CYSTEINE PROTEASE FAMILY C1-RELATED"/>
    <property type="match status" value="1"/>
</dbReference>
<dbReference type="EMBL" id="HBUF01082454">
    <property type="protein sequence ID" value="CAG6633346.1"/>
    <property type="molecule type" value="Transcribed_RNA"/>
</dbReference>
<dbReference type="GO" id="GO:0006508">
    <property type="term" value="P:proteolysis"/>
    <property type="evidence" value="ECO:0007669"/>
    <property type="project" value="UniProtKB-KW"/>
</dbReference>
<evidence type="ECO:0000313" key="9">
    <source>
        <dbReference type="EMBL" id="CAG6720764.1"/>
    </source>
</evidence>
<evidence type="ECO:0000259" key="7">
    <source>
        <dbReference type="SMART" id="SM00645"/>
    </source>
</evidence>
<reference evidence="9" key="1">
    <citation type="submission" date="2021-05" db="EMBL/GenBank/DDBJ databases">
        <authorList>
            <person name="Alioto T."/>
            <person name="Alioto T."/>
            <person name="Gomez Garrido J."/>
        </authorList>
    </citation>
    <scope>NUCLEOTIDE SEQUENCE</scope>
</reference>
<keyword evidence="4" id="KW-0788">Thiol protease</keyword>
<dbReference type="InterPro" id="IPR013201">
    <property type="entry name" value="Prot_inhib_I29"/>
</dbReference>